<proteinExistence type="predicted"/>
<comment type="caution">
    <text evidence="1">The sequence shown here is derived from an EMBL/GenBank/DDBJ whole genome shotgun (WGS) entry which is preliminary data.</text>
</comment>
<dbReference type="AlphaFoldDB" id="A0A0F9REU0"/>
<protein>
    <submittedName>
        <fullName evidence="1">Uncharacterized protein</fullName>
    </submittedName>
</protein>
<name>A0A0F9REU0_9ZZZZ</name>
<accession>A0A0F9REU0</accession>
<sequence>MSQRECHNEWCSTQHLSNFSLAVQYGDDMPPTPCYCECHLDEKNIHGKAARKWKKANG</sequence>
<gene>
    <name evidence="1" type="ORF">LCGC14_0586160</name>
</gene>
<evidence type="ECO:0000313" key="1">
    <source>
        <dbReference type="EMBL" id="KKN55015.1"/>
    </source>
</evidence>
<dbReference type="EMBL" id="LAZR01000902">
    <property type="protein sequence ID" value="KKN55015.1"/>
    <property type="molecule type" value="Genomic_DNA"/>
</dbReference>
<organism evidence="1">
    <name type="scientific">marine sediment metagenome</name>
    <dbReference type="NCBI Taxonomy" id="412755"/>
    <lineage>
        <taxon>unclassified sequences</taxon>
        <taxon>metagenomes</taxon>
        <taxon>ecological metagenomes</taxon>
    </lineage>
</organism>
<reference evidence="1" key="1">
    <citation type="journal article" date="2015" name="Nature">
        <title>Complex archaea that bridge the gap between prokaryotes and eukaryotes.</title>
        <authorList>
            <person name="Spang A."/>
            <person name="Saw J.H."/>
            <person name="Jorgensen S.L."/>
            <person name="Zaremba-Niedzwiedzka K."/>
            <person name="Martijn J."/>
            <person name="Lind A.E."/>
            <person name="van Eijk R."/>
            <person name="Schleper C."/>
            <person name="Guy L."/>
            <person name="Ettema T.J."/>
        </authorList>
    </citation>
    <scope>NUCLEOTIDE SEQUENCE</scope>
</reference>